<evidence type="ECO:0000313" key="2">
    <source>
        <dbReference type="EMBL" id="KAJ2687302.1"/>
    </source>
</evidence>
<accession>A0A9W8GM91</accession>
<dbReference type="GO" id="GO:0044550">
    <property type="term" value="P:secondary metabolite biosynthetic process"/>
    <property type="evidence" value="ECO:0007669"/>
    <property type="project" value="TreeGrafter"/>
</dbReference>
<keyword evidence="3" id="KW-1185">Reference proteome</keyword>
<proteinExistence type="predicted"/>
<dbReference type="Gene3D" id="3.30.559.10">
    <property type="entry name" value="Chloramphenicol acetyltransferase-like domain"/>
    <property type="match status" value="2"/>
</dbReference>
<dbReference type="Proteomes" id="UP001151516">
    <property type="component" value="Unassembled WGS sequence"/>
</dbReference>
<dbReference type="OrthoDB" id="1862401at2759"/>
<reference evidence="2" key="1">
    <citation type="submission" date="2022-07" db="EMBL/GenBank/DDBJ databases">
        <title>Phylogenomic reconstructions and comparative analyses of Kickxellomycotina fungi.</title>
        <authorList>
            <person name="Reynolds N.K."/>
            <person name="Stajich J.E."/>
            <person name="Barry K."/>
            <person name="Grigoriev I.V."/>
            <person name="Crous P."/>
            <person name="Smith M.E."/>
        </authorList>
    </citation>
    <scope>NUCLEOTIDE SEQUENCE</scope>
    <source>
        <strain evidence="2">CBS 109367</strain>
    </source>
</reference>
<dbReference type="InterPro" id="IPR023213">
    <property type="entry name" value="CAT-like_dom_sf"/>
</dbReference>
<dbReference type="EMBL" id="JANBTX010000077">
    <property type="protein sequence ID" value="KAJ2687302.1"/>
    <property type="molecule type" value="Genomic_DNA"/>
</dbReference>
<evidence type="ECO:0000256" key="1">
    <source>
        <dbReference type="ARBA" id="ARBA00022679"/>
    </source>
</evidence>
<sequence length="426" mass="47633">MPTDILRESFYLALLELPILVGRLEIDSSGHAEVVVDRSNLNIPEFKESLSNVHFRDLQASKGDIKPAYVHAVRLLDNSGIVLYVSIAHYAVDGIGYCEFVSRWAEIHQWVCLGRPINKLPACHCHFERSILRSCLPDDRKALDAPTRELITGTGPLVRWLAWVSPKTRAKLFKASFLFGLVKGHVFHIPTTRLASLRALVQECVPSDVRLSDNDVLTALLTMVVAQSEAKSKREAASANYLSSLVSYLFPAMYEPDSRFVTQVVCDMRPRLPGLSAARFTGNSALTRCLTSSMESLACDIDERSLARVAKSARRLVDGVVPQYIGQHIDTLHEDQTRFMCPSTYALTKATLLLTNQSRFPLYQADFGNGIPTWVSPIQSFFPNFSSILPAHPMTGGYAIYISMAERAMARILQNLFWMSMVDKVY</sequence>
<keyword evidence="1" id="KW-0808">Transferase</keyword>
<organism evidence="2 3">
    <name type="scientific">Coemansia spiralis</name>
    <dbReference type="NCBI Taxonomy" id="417178"/>
    <lineage>
        <taxon>Eukaryota</taxon>
        <taxon>Fungi</taxon>
        <taxon>Fungi incertae sedis</taxon>
        <taxon>Zoopagomycota</taxon>
        <taxon>Kickxellomycotina</taxon>
        <taxon>Kickxellomycetes</taxon>
        <taxon>Kickxellales</taxon>
        <taxon>Kickxellaceae</taxon>
        <taxon>Coemansia</taxon>
    </lineage>
</organism>
<dbReference type="GO" id="GO:0016747">
    <property type="term" value="F:acyltransferase activity, transferring groups other than amino-acyl groups"/>
    <property type="evidence" value="ECO:0007669"/>
    <property type="project" value="TreeGrafter"/>
</dbReference>
<dbReference type="Pfam" id="PF02458">
    <property type="entry name" value="Transferase"/>
    <property type="match status" value="1"/>
</dbReference>
<evidence type="ECO:0000313" key="3">
    <source>
        <dbReference type="Proteomes" id="UP001151516"/>
    </source>
</evidence>
<dbReference type="PANTHER" id="PTHR31642:SF310">
    <property type="entry name" value="FATTY ALCOHOL:CAFFEOYL-COA ACYLTRANSFERASE"/>
    <property type="match status" value="1"/>
</dbReference>
<gene>
    <name evidence="2" type="ORF">IWW39_003051</name>
</gene>
<dbReference type="AlphaFoldDB" id="A0A9W8GM91"/>
<dbReference type="InterPro" id="IPR050317">
    <property type="entry name" value="Plant_Fungal_Acyltransferase"/>
</dbReference>
<protein>
    <submittedName>
        <fullName evidence="2">Uncharacterized protein</fullName>
    </submittedName>
</protein>
<comment type="caution">
    <text evidence="2">The sequence shown here is derived from an EMBL/GenBank/DDBJ whole genome shotgun (WGS) entry which is preliminary data.</text>
</comment>
<dbReference type="PANTHER" id="PTHR31642">
    <property type="entry name" value="TRICHOTHECENE 3-O-ACETYLTRANSFERASE"/>
    <property type="match status" value="1"/>
</dbReference>
<name>A0A9W8GM91_9FUNG</name>